<reference evidence="2" key="2">
    <citation type="submission" date="2021-04" db="EMBL/GenBank/DDBJ databases">
        <authorList>
            <person name="Podell S."/>
        </authorList>
    </citation>
    <scope>NUCLEOTIDE SEQUENCE</scope>
    <source>
        <strain evidence="2">Hildebrandi</strain>
    </source>
</reference>
<accession>A0A9K3Q789</accession>
<feature type="region of interest" description="Disordered" evidence="1">
    <location>
        <begin position="322"/>
        <end position="503"/>
    </location>
</feature>
<sequence length="503" mass="54005">MTAEDVSGSNNKSKSQPQNRRGGRNNRRRTATNNNSNKSNNTNRRNPKQSGSNAGKYKTNVSAIPPSPQIKVSIRNICNVAQYGTVQSILEDLLPKIVEKCVERSAFEKSQPFAMDVDQKAVQLLLDEEMAVREYRIKLEAEQAAAKLGSAVDDKVDEAAADVVDPLSEVGAVDGPSDMKQEPPPPFEGTEPDKVEAPLKTPTSTLPIITVQPLYVIPARKTKRRGERPGVAYVLLIAPKVTDESINKGIEPADKKGQVIPPDNTKAGGTAATKAVDYTQQLAKCKLLLSSALELVKDVVNADCKTQQYFSGCTVEQSPNQKTWKLFGGGGSSGRGRRPDRREGTVESSDDFKQWLQSQEKLKEDLKARPKPAPGGGVSTTNADGTENGEPVAALVQHLLAKKQEQKQKKTEKKKKDDGSHKRKPKKSETSTSAAAAAAAAGAKDAKKTSKSRNPGRKKKDTDAAAAAAAKKRKKKNKPPRTQKGGAAVAPLAVLKPPPASSS</sequence>
<evidence type="ECO:0000256" key="1">
    <source>
        <dbReference type="SAM" id="MobiDB-lite"/>
    </source>
</evidence>
<comment type="caution">
    <text evidence="2">The sequence shown here is derived from an EMBL/GenBank/DDBJ whole genome shotgun (WGS) entry which is preliminary data.</text>
</comment>
<feature type="region of interest" description="Disordered" evidence="1">
    <location>
        <begin position="1"/>
        <end position="66"/>
    </location>
</feature>
<evidence type="ECO:0000313" key="3">
    <source>
        <dbReference type="Proteomes" id="UP000693970"/>
    </source>
</evidence>
<keyword evidence="3" id="KW-1185">Reference proteome</keyword>
<dbReference type="Proteomes" id="UP000693970">
    <property type="component" value="Unassembled WGS sequence"/>
</dbReference>
<dbReference type="EMBL" id="JAGRRH010000002">
    <property type="protein sequence ID" value="KAG7372985.1"/>
    <property type="molecule type" value="Genomic_DNA"/>
</dbReference>
<organism evidence="2 3">
    <name type="scientific">Nitzschia inconspicua</name>
    <dbReference type="NCBI Taxonomy" id="303405"/>
    <lineage>
        <taxon>Eukaryota</taxon>
        <taxon>Sar</taxon>
        <taxon>Stramenopiles</taxon>
        <taxon>Ochrophyta</taxon>
        <taxon>Bacillariophyta</taxon>
        <taxon>Bacillariophyceae</taxon>
        <taxon>Bacillariophycidae</taxon>
        <taxon>Bacillariales</taxon>
        <taxon>Bacillariaceae</taxon>
        <taxon>Nitzschia</taxon>
    </lineage>
</organism>
<feature type="compositionally biased region" description="Basic and acidic residues" evidence="1">
    <location>
        <begin position="340"/>
        <end position="353"/>
    </location>
</feature>
<feature type="compositionally biased region" description="Basic residues" evidence="1">
    <location>
        <begin position="21"/>
        <end position="30"/>
    </location>
</feature>
<protein>
    <submittedName>
        <fullName evidence="2">Uncharacterized protein</fullName>
    </submittedName>
</protein>
<evidence type="ECO:0000313" key="2">
    <source>
        <dbReference type="EMBL" id="KAG7372985.1"/>
    </source>
</evidence>
<proteinExistence type="predicted"/>
<feature type="compositionally biased region" description="Basic residues" evidence="1">
    <location>
        <begin position="449"/>
        <end position="459"/>
    </location>
</feature>
<gene>
    <name evidence="2" type="ORF">IV203_033709</name>
</gene>
<feature type="region of interest" description="Disordered" evidence="1">
    <location>
        <begin position="169"/>
        <end position="193"/>
    </location>
</feature>
<dbReference type="AlphaFoldDB" id="A0A9K3Q789"/>
<feature type="compositionally biased region" description="Low complexity" evidence="1">
    <location>
        <begin position="430"/>
        <end position="443"/>
    </location>
</feature>
<feature type="compositionally biased region" description="Polar residues" evidence="1">
    <location>
        <begin position="7"/>
        <end position="18"/>
    </location>
</feature>
<feature type="compositionally biased region" description="Basic and acidic residues" evidence="1">
    <location>
        <begin position="402"/>
        <end position="420"/>
    </location>
</feature>
<name>A0A9K3Q789_9STRA</name>
<feature type="compositionally biased region" description="Low complexity" evidence="1">
    <location>
        <begin position="484"/>
        <end position="495"/>
    </location>
</feature>
<reference evidence="2" key="1">
    <citation type="journal article" date="2021" name="Sci. Rep.">
        <title>Diploid genomic architecture of Nitzschia inconspicua, an elite biomass production diatom.</title>
        <authorList>
            <person name="Oliver A."/>
            <person name="Podell S."/>
            <person name="Pinowska A."/>
            <person name="Traller J.C."/>
            <person name="Smith S.R."/>
            <person name="McClure R."/>
            <person name="Beliaev A."/>
            <person name="Bohutskyi P."/>
            <person name="Hill E.A."/>
            <person name="Rabines A."/>
            <person name="Zheng H."/>
            <person name="Allen L.Z."/>
            <person name="Kuo A."/>
            <person name="Grigoriev I.V."/>
            <person name="Allen A.E."/>
            <person name="Hazlebeck D."/>
            <person name="Allen E.E."/>
        </authorList>
    </citation>
    <scope>NUCLEOTIDE SEQUENCE</scope>
    <source>
        <strain evidence="2">Hildebrandi</strain>
    </source>
</reference>
<feature type="compositionally biased region" description="Low complexity" evidence="1">
    <location>
        <begin position="31"/>
        <end position="44"/>
    </location>
</feature>
<feature type="compositionally biased region" description="Basic residues" evidence="1">
    <location>
        <begin position="470"/>
        <end position="481"/>
    </location>
</feature>
<dbReference type="OrthoDB" id="49236at2759"/>